<evidence type="ECO:0000259" key="2">
    <source>
        <dbReference type="Pfam" id="PF00407"/>
    </source>
</evidence>
<comment type="similarity">
    <text evidence="1">Belongs to the BetVI family.</text>
</comment>
<dbReference type="OrthoDB" id="1880172at2759"/>
<dbReference type="FunFam" id="3.30.530.20:FF:000007">
    <property type="entry name" value="Major pollen allergen Bet v 1-A"/>
    <property type="match status" value="1"/>
</dbReference>
<gene>
    <name evidence="3" type="ORF">Cgig2_027538</name>
</gene>
<dbReference type="GO" id="GO:0009738">
    <property type="term" value="P:abscisic acid-activated signaling pathway"/>
    <property type="evidence" value="ECO:0007669"/>
    <property type="project" value="InterPro"/>
</dbReference>
<dbReference type="Pfam" id="PF00407">
    <property type="entry name" value="Bet_v_1"/>
    <property type="match status" value="1"/>
</dbReference>
<dbReference type="GO" id="GO:0004864">
    <property type="term" value="F:protein phosphatase inhibitor activity"/>
    <property type="evidence" value="ECO:0007669"/>
    <property type="project" value="InterPro"/>
</dbReference>
<protein>
    <recommendedName>
        <fullName evidence="2">Bet v I/Major latex protein domain-containing protein</fullName>
    </recommendedName>
</protein>
<dbReference type="PRINTS" id="PR00634">
    <property type="entry name" value="BETALLERGEN"/>
</dbReference>
<accession>A0A9Q1JQX3</accession>
<dbReference type="InterPro" id="IPR023393">
    <property type="entry name" value="START-like_dom_sf"/>
</dbReference>
<evidence type="ECO:0000256" key="1">
    <source>
        <dbReference type="ARBA" id="ARBA00009744"/>
    </source>
</evidence>
<keyword evidence="4" id="KW-1185">Reference proteome</keyword>
<dbReference type="PANTHER" id="PTHR31213">
    <property type="entry name" value="OS08G0374000 PROTEIN-RELATED"/>
    <property type="match status" value="1"/>
</dbReference>
<dbReference type="GO" id="GO:0038023">
    <property type="term" value="F:signaling receptor activity"/>
    <property type="evidence" value="ECO:0007669"/>
    <property type="project" value="InterPro"/>
</dbReference>
<dbReference type="GO" id="GO:0005737">
    <property type="term" value="C:cytoplasm"/>
    <property type="evidence" value="ECO:0007669"/>
    <property type="project" value="TreeGrafter"/>
</dbReference>
<dbReference type="EMBL" id="JAKOGI010000916">
    <property type="protein sequence ID" value="KAJ8429257.1"/>
    <property type="molecule type" value="Genomic_DNA"/>
</dbReference>
<feature type="domain" description="Bet v I/Major latex protein" evidence="2">
    <location>
        <begin position="5"/>
        <end position="155"/>
    </location>
</feature>
<name>A0A9Q1JQX3_9CARY</name>
<proteinExistence type="inferred from homology"/>
<evidence type="ECO:0000313" key="3">
    <source>
        <dbReference type="EMBL" id="KAJ8429257.1"/>
    </source>
</evidence>
<dbReference type="SUPFAM" id="SSF55961">
    <property type="entry name" value="Bet v1-like"/>
    <property type="match status" value="1"/>
</dbReference>
<dbReference type="InterPro" id="IPR024949">
    <property type="entry name" value="Bet_v_I_allergen"/>
</dbReference>
<dbReference type="Proteomes" id="UP001153076">
    <property type="component" value="Unassembled WGS sequence"/>
</dbReference>
<sequence length="160" mass="17766">MGVHSYTVGDITSPVTPSRLFQALAIDNHNFAKYVPKCVKSIEFIQGDSTTVGCIKQVNLPEGSPLKFVKNRVDEIDFDKYYAKYTTIEGDVLGDTLESITYDNMFEASGTGCHFTMLAHYHTKGDAGVEEQHVAATKESIKENFKAVEEYLLANPQVYA</sequence>
<evidence type="ECO:0000313" key="4">
    <source>
        <dbReference type="Proteomes" id="UP001153076"/>
    </source>
</evidence>
<dbReference type="AlphaFoldDB" id="A0A9Q1JQX3"/>
<organism evidence="3 4">
    <name type="scientific">Carnegiea gigantea</name>
    <dbReference type="NCBI Taxonomy" id="171969"/>
    <lineage>
        <taxon>Eukaryota</taxon>
        <taxon>Viridiplantae</taxon>
        <taxon>Streptophyta</taxon>
        <taxon>Embryophyta</taxon>
        <taxon>Tracheophyta</taxon>
        <taxon>Spermatophyta</taxon>
        <taxon>Magnoliopsida</taxon>
        <taxon>eudicotyledons</taxon>
        <taxon>Gunneridae</taxon>
        <taxon>Pentapetalae</taxon>
        <taxon>Caryophyllales</taxon>
        <taxon>Cactineae</taxon>
        <taxon>Cactaceae</taxon>
        <taxon>Cactoideae</taxon>
        <taxon>Echinocereeae</taxon>
        <taxon>Carnegiea</taxon>
    </lineage>
</organism>
<dbReference type="Gene3D" id="3.30.530.20">
    <property type="match status" value="1"/>
</dbReference>
<dbReference type="PANTHER" id="PTHR31213:SF157">
    <property type="entry name" value="MAJOR ALLERGEN MAL D 1-LIKE"/>
    <property type="match status" value="1"/>
</dbReference>
<dbReference type="GO" id="GO:0005634">
    <property type="term" value="C:nucleus"/>
    <property type="evidence" value="ECO:0007669"/>
    <property type="project" value="TreeGrafter"/>
</dbReference>
<dbReference type="InterPro" id="IPR000916">
    <property type="entry name" value="Bet_v_I/MLP"/>
</dbReference>
<dbReference type="GO" id="GO:0010427">
    <property type="term" value="F:abscisic acid binding"/>
    <property type="evidence" value="ECO:0007669"/>
    <property type="project" value="InterPro"/>
</dbReference>
<dbReference type="CDD" id="cd07816">
    <property type="entry name" value="Bet_v1-like"/>
    <property type="match status" value="1"/>
</dbReference>
<comment type="caution">
    <text evidence="3">The sequence shown here is derived from an EMBL/GenBank/DDBJ whole genome shotgun (WGS) entry which is preliminary data.</text>
</comment>
<dbReference type="GO" id="GO:0006952">
    <property type="term" value="P:defense response"/>
    <property type="evidence" value="ECO:0007669"/>
    <property type="project" value="InterPro"/>
</dbReference>
<reference evidence="3" key="1">
    <citation type="submission" date="2022-04" db="EMBL/GenBank/DDBJ databases">
        <title>Carnegiea gigantea Genome sequencing and assembly v2.</title>
        <authorList>
            <person name="Copetti D."/>
            <person name="Sanderson M.J."/>
            <person name="Burquez A."/>
            <person name="Wojciechowski M.F."/>
        </authorList>
    </citation>
    <scope>NUCLEOTIDE SEQUENCE</scope>
    <source>
        <strain evidence="3">SGP5-SGP5p</strain>
        <tissue evidence="3">Aerial part</tissue>
    </source>
</reference>
<dbReference type="InterPro" id="IPR050279">
    <property type="entry name" value="Plant_def-hormone_signal"/>
</dbReference>